<feature type="compositionally biased region" description="Polar residues" evidence="1">
    <location>
        <begin position="62"/>
        <end position="72"/>
    </location>
</feature>
<comment type="caution">
    <text evidence="2">The sequence shown here is derived from an EMBL/GenBank/DDBJ whole genome shotgun (WGS) entry which is preliminary data.</text>
</comment>
<dbReference type="AlphaFoldDB" id="A0A099NWS1"/>
<feature type="region of interest" description="Disordered" evidence="1">
    <location>
        <begin position="1"/>
        <end position="20"/>
    </location>
</feature>
<dbReference type="HOGENOM" id="CLU_1518071_0_0_1"/>
<dbReference type="VEuPathDB" id="FungiDB:C5L36_0A06340"/>
<reference evidence="3" key="1">
    <citation type="journal article" date="2014" name="Microb. Cell Fact.">
        <title>Exploiting Issatchenkia orientalis SD108 for succinic acid production.</title>
        <authorList>
            <person name="Xiao H."/>
            <person name="Shao Z."/>
            <person name="Jiang Y."/>
            <person name="Dole S."/>
            <person name="Zhao H."/>
        </authorList>
    </citation>
    <scope>NUCLEOTIDE SEQUENCE [LARGE SCALE GENOMIC DNA]</scope>
    <source>
        <strain evidence="3">SD108</strain>
    </source>
</reference>
<organism evidence="2 3">
    <name type="scientific">Pichia kudriavzevii</name>
    <name type="common">Yeast</name>
    <name type="synonym">Issatchenkia orientalis</name>
    <dbReference type="NCBI Taxonomy" id="4909"/>
    <lineage>
        <taxon>Eukaryota</taxon>
        <taxon>Fungi</taxon>
        <taxon>Dikarya</taxon>
        <taxon>Ascomycota</taxon>
        <taxon>Saccharomycotina</taxon>
        <taxon>Pichiomycetes</taxon>
        <taxon>Pichiales</taxon>
        <taxon>Pichiaceae</taxon>
        <taxon>Pichia</taxon>
    </lineage>
</organism>
<dbReference type="EMBL" id="JQFK01000040">
    <property type="protein sequence ID" value="KGK37273.1"/>
    <property type="molecule type" value="Genomic_DNA"/>
</dbReference>
<sequence length="177" mass="19310">MAINRSDSVSSFSTAGSSMFTDAQSRFVDAVSNDMSSTEKQVEKQVVKLDTQQPQEEIEGVASNSEVANQQGTEDKQLEATEGEIGDGTAPVRTEQPSEVKPPTTRLTKEEKIKRLVEERKQTLPEKESDCHQYFFSNNLISVLDLPSITDVCCNLLSVCCNSTVSAGTNTAKANIK</sequence>
<name>A0A099NWS1_PICKU</name>
<accession>A0A099NWS1</accession>
<protein>
    <submittedName>
        <fullName evidence="2">Uncharacterized protein</fullName>
    </submittedName>
</protein>
<proteinExistence type="predicted"/>
<dbReference type="Proteomes" id="UP000029867">
    <property type="component" value="Unassembled WGS sequence"/>
</dbReference>
<gene>
    <name evidence="2" type="ORF">JL09_g3580</name>
</gene>
<evidence type="ECO:0000256" key="1">
    <source>
        <dbReference type="SAM" id="MobiDB-lite"/>
    </source>
</evidence>
<evidence type="ECO:0000313" key="3">
    <source>
        <dbReference type="Proteomes" id="UP000029867"/>
    </source>
</evidence>
<feature type="region of interest" description="Disordered" evidence="1">
    <location>
        <begin position="39"/>
        <end position="106"/>
    </location>
</feature>
<evidence type="ECO:0000313" key="2">
    <source>
        <dbReference type="EMBL" id="KGK37273.1"/>
    </source>
</evidence>